<dbReference type="AlphaFoldDB" id="A0A1L5XXV0"/>
<evidence type="ECO:0000313" key="2">
    <source>
        <dbReference type="EMBL" id="CAD0358670.1"/>
    </source>
</evidence>
<dbReference type="EMBL" id="LR828253">
    <property type="protein sequence ID" value="CAD0358670.1"/>
    <property type="molecule type" value="Genomic_DNA"/>
</dbReference>
<reference evidence="2" key="1">
    <citation type="submission" date="2020-07" db="EMBL/GenBank/DDBJ databases">
        <authorList>
            <person name="Pothier F. J."/>
        </authorList>
    </citation>
    <scope>NUCLEOTIDE SEQUENCE</scope>
    <source>
        <strain evidence="2">CFBP 8129</strain>
    </source>
</reference>
<sequence>MFFYANPAEPRIDLTTATAQTPVSPVARFSADKQGVPQSSVTVTITSIQPRGNQDMSFGNDPQRAYWGGA</sequence>
<dbReference type="STRING" id="90270.BI317_01650"/>
<name>A0A1L5XXV0_9XANT</name>
<accession>A0A1L5XXV0</accession>
<organism evidence="2">
    <name type="scientific">Xanthomonas hortorum pv. gardneri</name>
    <dbReference type="NCBI Taxonomy" id="2754056"/>
    <lineage>
        <taxon>Bacteria</taxon>
        <taxon>Pseudomonadati</taxon>
        <taxon>Pseudomonadota</taxon>
        <taxon>Gammaproteobacteria</taxon>
        <taxon>Lysobacterales</taxon>
        <taxon>Lysobacteraceae</taxon>
        <taxon>Xanthomonas</taxon>
    </lineage>
</organism>
<feature type="region of interest" description="Disordered" evidence="1">
    <location>
        <begin position="51"/>
        <end position="70"/>
    </location>
</feature>
<protein>
    <submittedName>
        <fullName evidence="2">Uncharacterized protein</fullName>
    </submittedName>
</protein>
<dbReference type="OrthoDB" id="9995516at2"/>
<evidence type="ECO:0000256" key="1">
    <source>
        <dbReference type="SAM" id="MobiDB-lite"/>
    </source>
</evidence>
<gene>
    <name evidence="2" type="ORF">CFBP8129_43130</name>
</gene>
<proteinExistence type="predicted"/>
<dbReference type="RefSeq" id="WP_074056372.1">
    <property type="nucleotide sequence ID" value="NZ_CP018728.1"/>
</dbReference>
<dbReference type="EMBL" id="LR828253">
    <property type="protein sequence ID" value="CAD0358678.1"/>
    <property type="molecule type" value="Genomic_DNA"/>
</dbReference>